<comment type="similarity">
    <text evidence="3">Belongs to the FdhD family.</text>
</comment>
<accession>A0A3N0AGN2</accession>
<dbReference type="Gene3D" id="3.10.20.10">
    <property type="match status" value="1"/>
</dbReference>
<dbReference type="SUPFAM" id="SSF53927">
    <property type="entry name" value="Cytidine deaminase-like"/>
    <property type="match status" value="1"/>
</dbReference>
<evidence type="ECO:0000256" key="3">
    <source>
        <dbReference type="HAMAP-Rule" id="MF_00187"/>
    </source>
</evidence>
<dbReference type="AlphaFoldDB" id="A0A3N0AGN2"/>
<comment type="caution">
    <text evidence="4">The sequence shown here is derived from an EMBL/GenBank/DDBJ whole genome shotgun (WGS) entry which is preliminary data.</text>
</comment>
<keyword evidence="5" id="KW-1185">Reference proteome</keyword>
<dbReference type="PANTHER" id="PTHR30592">
    <property type="entry name" value="FORMATE DEHYDROGENASE"/>
    <property type="match status" value="1"/>
</dbReference>
<dbReference type="NCBIfam" id="TIGR00129">
    <property type="entry name" value="fdhD_narQ"/>
    <property type="match status" value="1"/>
</dbReference>
<keyword evidence="4" id="KW-0808">Transferase</keyword>
<dbReference type="GO" id="GO:0016783">
    <property type="term" value="F:sulfurtransferase activity"/>
    <property type="evidence" value="ECO:0007669"/>
    <property type="project" value="InterPro"/>
</dbReference>
<sequence length="298" mass="31437">MAEKRFVSFDAEERRRHEAALRSVPECVRYDAHGLQMRDETVAAEIPVPLFCNGVCLNVLSCTPVDLVDLAYGALFSAGVIGGVSDVAAVEVGGTADAPVVDVDLREGLAVSESALRLSPLSGCPRSLCDQGVPSYFPARMVQVGVSEPFPAEAITRAANALRDKQGLHRATGATHAAAFVGRDGRFLMLREDVGRHNALDKLIGALLRAGADPQEGFVFLSSRCALELVNKAARFGVGLVATVSAPTSAVLEFATQAGVALAAFARDDRFTVYTHPERIAFDAPCCQADSCACKASA</sequence>
<dbReference type="HAMAP" id="MF_00187">
    <property type="entry name" value="FdhD"/>
    <property type="match status" value="1"/>
</dbReference>
<evidence type="ECO:0000313" key="5">
    <source>
        <dbReference type="Proteomes" id="UP000267368"/>
    </source>
</evidence>
<dbReference type="RefSeq" id="WP_123198116.1">
    <property type="nucleotide sequence ID" value="NZ_QICB01000003.1"/>
</dbReference>
<comment type="function">
    <text evidence="3">Required for formate dehydrogenase (FDH) activity. Acts as a sulfur carrier protein that transfers sulfur from IscS to the molybdenum cofactor prior to its insertion into FDH.</text>
</comment>
<dbReference type="GO" id="GO:0006777">
    <property type="term" value="P:Mo-molybdopterin cofactor biosynthetic process"/>
    <property type="evidence" value="ECO:0007669"/>
    <property type="project" value="UniProtKB-UniRule"/>
</dbReference>
<evidence type="ECO:0000313" key="4">
    <source>
        <dbReference type="EMBL" id="RNL19792.1"/>
    </source>
</evidence>
<dbReference type="Proteomes" id="UP000267368">
    <property type="component" value="Unassembled WGS sequence"/>
</dbReference>
<proteinExistence type="inferred from homology"/>
<dbReference type="InterPro" id="IPR016193">
    <property type="entry name" value="Cytidine_deaminase-like"/>
</dbReference>
<dbReference type="Pfam" id="PF02634">
    <property type="entry name" value="FdhD-NarQ"/>
    <property type="match status" value="1"/>
</dbReference>
<feature type="binding site" evidence="3">
    <location>
        <begin position="265"/>
        <end position="270"/>
    </location>
    <ligand>
        <name>Mo-bis(molybdopterin guanine dinucleotide)</name>
        <dbReference type="ChEBI" id="CHEBI:60539"/>
    </ligand>
</feature>
<keyword evidence="2 3" id="KW-0501">Molybdenum cofactor biosynthesis</keyword>
<dbReference type="GO" id="GO:0005737">
    <property type="term" value="C:cytoplasm"/>
    <property type="evidence" value="ECO:0007669"/>
    <property type="project" value="UniProtKB-SubCell"/>
</dbReference>
<gene>
    <name evidence="3" type="primary">fdhD</name>
    <name evidence="4" type="ORF">DMP07_05310</name>
</gene>
<dbReference type="OrthoDB" id="3197277at2"/>
<dbReference type="PIRSF" id="PIRSF015626">
    <property type="entry name" value="FdhD"/>
    <property type="match status" value="1"/>
</dbReference>
<reference evidence="5" key="1">
    <citation type="submission" date="2018-05" db="EMBL/GenBank/DDBJ databases">
        <title>Genome Sequencing of selected type strains of the family Eggerthellaceae.</title>
        <authorList>
            <person name="Danylec N."/>
            <person name="Stoll D.A."/>
            <person name="Doetsch A."/>
            <person name="Huch M."/>
        </authorList>
    </citation>
    <scope>NUCLEOTIDE SEQUENCE [LARGE SCALE GENOMIC DNA]</scope>
    <source>
        <strain evidence="5">DSM 17537</strain>
    </source>
</reference>
<protein>
    <recommendedName>
        <fullName evidence="3">Sulfur carrier protein FdhD</fullName>
    </recommendedName>
</protein>
<dbReference type="GO" id="GO:0097163">
    <property type="term" value="F:sulfur carrier activity"/>
    <property type="evidence" value="ECO:0007669"/>
    <property type="project" value="UniProtKB-UniRule"/>
</dbReference>
<name>A0A3N0AGN2_9ACTN</name>
<organism evidence="4 5">
    <name type="scientific">Slackia faecicanis</name>
    <dbReference type="NCBI Taxonomy" id="255723"/>
    <lineage>
        <taxon>Bacteria</taxon>
        <taxon>Bacillati</taxon>
        <taxon>Actinomycetota</taxon>
        <taxon>Coriobacteriia</taxon>
        <taxon>Eggerthellales</taxon>
        <taxon>Eggerthellaceae</taxon>
        <taxon>Slackia</taxon>
    </lineage>
</organism>
<dbReference type="Gene3D" id="3.40.140.10">
    <property type="entry name" value="Cytidine Deaminase, domain 2"/>
    <property type="match status" value="1"/>
</dbReference>
<dbReference type="EMBL" id="QICB01000003">
    <property type="protein sequence ID" value="RNL19792.1"/>
    <property type="molecule type" value="Genomic_DNA"/>
</dbReference>
<comment type="subcellular location">
    <subcellularLocation>
        <location evidence="3">Cytoplasm</location>
    </subcellularLocation>
</comment>
<evidence type="ECO:0000256" key="1">
    <source>
        <dbReference type="ARBA" id="ARBA00022490"/>
    </source>
</evidence>
<keyword evidence="1 3" id="KW-0963">Cytoplasm</keyword>
<evidence type="ECO:0000256" key="2">
    <source>
        <dbReference type="ARBA" id="ARBA00023150"/>
    </source>
</evidence>
<dbReference type="InterPro" id="IPR003786">
    <property type="entry name" value="FdhD"/>
</dbReference>
<dbReference type="PANTHER" id="PTHR30592:SF1">
    <property type="entry name" value="SULFUR CARRIER PROTEIN FDHD"/>
    <property type="match status" value="1"/>
</dbReference>
<feature type="active site" description="Cysteine persulfide intermediate" evidence="3">
    <location>
        <position position="124"/>
    </location>
</feature>